<evidence type="ECO:0000256" key="2">
    <source>
        <dbReference type="SAM" id="SignalP"/>
    </source>
</evidence>
<dbReference type="OrthoDB" id="8400687at2759"/>
<keyword evidence="1" id="KW-0812">Transmembrane</keyword>
<evidence type="ECO:0000313" key="4">
    <source>
        <dbReference type="Proteomes" id="UP000796761"/>
    </source>
</evidence>
<keyword evidence="2" id="KW-0732">Signal</keyword>
<feature type="transmembrane region" description="Helical" evidence="1">
    <location>
        <begin position="184"/>
        <end position="207"/>
    </location>
</feature>
<accession>A0A8K1LFJ7</accession>
<keyword evidence="4" id="KW-1185">Reference proteome</keyword>
<protein>
    <submittedName>
        <fullName evidence="3">Uncharacterized protein</fullName>
    </submittedName>
</protein>
<keyword evidence="1" id="KW-1133">Transmembrane helix</keyword>
<dbReference type="Pfam" id="PF13855">
    <property type="entry name" value="LRR_8"/>
    <property type="match status" value="1"/>
</dbReference>
<proteinExistence type="predicted"/>
<organism evidence="3 4">
    <name type="scientific">Zosterops borbonicus</name>
    <dbReference type="NCBI Taxonomy" id="364589"/>
    <lineage>
        <taxon>Eukaryota</taxon>
        <taxon>Metazoa</taxon>
        <taxon>Chordata</taxon>
        <taxon>Craniata</taxon>
        <taxon>Vertebrata</taxon>
        <taxon>Euteleostomi</taxon>
        <taxon>Archelosauria</taxon>
        <taxon>Archosauria</taxon>
        <taxon>Dinosauria</taxon>
        <taxon>Saurischia</taxon>
        <taxon>Theropoda</taxon>
        <taxon>Coelurosauria</taxon>
        <taxon>Aves</taxon>
        <taxon>Neognathae</taxon>
        <taxon>Neoaves</taxon>
        <taxon>Telluraves</taxon>
        <taxon>Australaves</taxon>
        <taxon>Passeriformes</taxon>
        <taxon>Sylvioidea</taxon>
        <taxon>Zosteropidae</taxon>
        <taxon>Zosterops</taxon>
    </lineage>
</organism>
<evidence type="ECO:0000256" key="1">
    <source>
        <dbReference type="SAM" id="Phobius"/>
    </source>
</evidence>
<dbReference type="EMBL" id="SWJQ01000614">
    <property type="protein sequence ID" value="TRZ12154.1"/>
    <property type="molecule type" value="Genomic_DNA"/>
</dbReference>
<gene>
    <name evidence="3" type="ORF">HGM15179_014943</name>
</gene>
<dbReference type="Gene3D" id="3.80.10.10">
    <property type="entry name" value="Ribonuclease Inhibitor"/>
    <property type="match status" value="1"/>
</dbReference>
<comment type="caution">
    <text evidence="3">The sequence shown here is derived from an EMBL/GenBank/DDBJ whole genome shotgun (WGS) entry which is preliminary data.</text>
</comment>
<dbReference type="InterPro" id="IPR039243">
    <property type="entry name" value="LRRC25"/>
</dbReference>
<feature type="chain" id="PRO_5035465151" evidence="2">
    <location>
        <begin position="19"/>
        <end position="325"/>
    </location>
</feature>
<dbReference type="PANTHER" id="PTHR20878">
    <property type="entry name" value="LEUCINE-RICH REPEAT CONTAINING PROTEIN 25"/>
    <property type="match status" value="1"/>
</dbReference>
<name>A0A8K1LFJ7_9PASS</name>
<dbReference type="PANTHER" id="PTHR20878:SF0">
    <property type="entry name" value="LEUCINE-RICH REPEAT-CONTAINING PROTEIN 25"/>
    <property type="match status" value="1"/>
</dbReference>
<dbReference type="SUPFAM" id="SSF52058">
    <property type="entry name" value="L domain-like"/>
    <property type="match status" value="1"/>
</dbReference>
<dbReference type="InterPro" id="IPR032675">
    <property type="entry name" value="LRR_dom_sf"/>
</dbReference>
<dbReference type="Proteomes" id="UP000796761">
    <property type="component" value="Unassembled WGS sequence"/>
</dbReference>
<reference evidence="3" key="1">
    <citation type="submission" date="2019-04" db="EMBL/GenBank/DDBJ databases">
        <title>Genome assembly of Zosterops borbonicus 15179.</title>
        <authorList>
            <person name="Leroy T."/>
            <person name="Anselmetti Y."/>
            <person name="Tilak M.-K."/>
            <person name="Nabholz B."/>
        </authorList>
    </citation>
    <scope>NUCLEOTIDE SEQUENCE</scope>
    <source>
        <strain evidence="3">HGM_15179</strain>
        <tissue evidence="3">Muscle</tissue>
    </source>
</reference>
<evidence type="ECO:0000313" key="3">
    <source>
        <dbReference type="EMBL" id="TRZ12154.1"/>
    </source>
</evidence>
<sequence>MGLPAVLLMLLLPPSTSTTSTTPTTTVSPCWALLPTPHGPDELDLSNRSRGCAELDWRPFHGHRQVKLRHNNIKALSPSSHLGPRTEELDLAENRLQELPDGFFTNATSLRILRLEGNPLPAVPTAAFHPSLTFLSVSCRCDVLGTVLTPCARPGIWCECFTSHQHRHNVTGFHSQECGPGAGLVAGAVAGAVAGVAVLVAGLVAVVRCRRRRAGAAVGGVGRGEKDLTGNLRQPRYISRDVRITTTDVTDVTDSPDYENVFVSPGTAPAAPQGWAQRWQEQRYSPQVLEEDDDYFLESSADPGDQPIYANTVGLTEDVYIIPDQ</sequence>
<dbReference type="AlphaFoldDB" id="A0A8K1LFJ7"/>
<dbReference type="InterPro" id="IPR001611">
    <property type="entry name" value="Leu-rich_rpt"/>
</dbReference>
<feature type="signal peptide" evidence="2">
    <location>
        <begin position="1"/>
        <end position="18"/>
    </location>
</feature>
<keyword evidence="1" id="KW-0472">Membrane</keyword>